<evidence type="ECO:0000256" key="3">
    <source>
        <dbReference type="ARBA" id="ARBA00022490"/>
    </source>
</evidence>
<dbReference type="GeneID" id="110287694"/>
<organism evidence="8 9">
    <name type="scientific">Mus caroli</name>
    <name type="common">Ryukyu mouse</name>
    <name type="synonym">Ricefield mouse</name>
    <dbReference type="NCBI Taxonomy" id="10089"/>
    <lineage>
        <taxon>Eukaryota</taxon>
        <taxon>Metazoa</taxon>
        <taxon>Chordata</taxon>
        <taxon>Craniata</taxon>
        <taxon>Vertebrata</taxon>
        <taxon>Euteleostomi</taxon>
        <taxon>Mammalia</taxon>
        <taxon>Eutheria</taxon>
        <taxon>Euarchontoglires</taxon>
        <taxon>Glires</taxon>
        <taxon>Rodentia</taxon>
        <taxon>Myomorpha</taxon>
        <taxon>Muroidea</taxon>
        <taxon>Muridae</taxon>
        <taxon>Murinae</taxon>
        <taxon>Mus</taxon>
        <taxon>Mus</taxon>
    </lineage>
</organism>
<evidence type="ECO:0000313" key="8">
    <source>
        <dbReference type="Proteomes" id="UP000515126"/>
    </source>
</evidence>
<accession>A0A6P5P6U2</accession>
<evidence type="ECO:0000259" key="7">
    <source>
        <dbReference type="Pfam" id="PF00685"/>
    </source>
</evidence>
<evidence type="ECO:0000256" key="6">
    <source>
        <dbReference type="SAM" id="MobiDB-lite"/>
    </source>
</evidence>
<name>A0A6P5P6U2_MUSCR</name>
<dbReference type="EC" id="2.8.2.-" evidence="5"/>
<evidence type="ECO:0000256" key="5">
    <source>
        <dbReference type="RuleBase" id="RU361155"/>
    </source>
</evidence>
<dbReference type="KEGG" id="mcal:110287694"/>
<feature type="region of interest" description="Disordered" evidence="6">
    <location>
        <begin position="161"/>
        <end position="206"/>
    </location>
</feature>
<comment type="similarity">
    <text evidence="2 5">Belongs to the sulfotransferase 1 family.</text>
</comment>
<feature type="compositionally biased region" description="Polar residues" evidence="6">
    <location>
        <begin position="175"/>
        <end position="206"/>
    </location>
</feature>
<keyword evidence="8" id="KW-1185">Reference proteome</keyword>
<proteinExistence type="inferred from homology"/>
<dbReference type="GO" id="GO:0008146">
    <property type="term" value="F:sulfotransferase activity"/>
    <property type="evidence" value="ECO:0007669"/>
    <property type="project" value="InterPro"/>
</dbReference>
<evidence type="ECO:0000256" key="4">
    <source>
        <dbReference type="ARBA" id="ARBA00022679"/>
    </source>
</evidence>
<dbReference type="GO" id="GO:0005737">
    <property type="term" value="C:cytoplasm"/>
    <property type="evidence" value="ECO:0007669"/>
    <property type="project" value="UniProtKB-SubCell"/>
</dbReference>
<dbReference type="InterPro" id="IPR000863">
    <property type="entry name" value="Sulfotransferase_dom"/>
</dbReference>
<feature type="domain" description="Sulfotransferase" evidence="7">
    <location>
        <begin position="35"/>
        <end position="158"/>
    </location>
</feature>
<gene>
    <name evidence="9" type="primary">LOC110287694</name>
</gene>
<keyword evidence="4 5" id="KW-0808">Transferase</keyword>
<dbReference type="SUPFAM" id="SSF52540">
    <property type="entry name" value="P-loop containing nucleoside triphosphate hydrolases"/>
    <property type="match status" value="1"/>
</dbReference>
<dbReference type="InterPro" id="IPR027417">
    <property type="entry name" value="P-loop_NTPase"/>
</dbReference>
<dbReference type="Proteomes" id="UP000515126">
    <property type="component" value="Unplaced"/>
</dbReference>
<comment type="subcellular location">
    <subcellularLocation>
        <location evidence="1">Cytoplasm</location>
    </subcellularLocation>
</comment>
<sequence length="206" mass="23616">MMSDYYWFEGIPFPAIGYQRENLEDVRSKFVVKEEDLLILTYPKSGTHWLIEIVCLIQTKGDPKWIQTVPIWDRSPWLETDSGYPALINKEGPRLITSHLPIHLFPKSLFSSKAKAIYLIRNPRDILVSGYFFYGNTNLVKNPGSLRTYFEWFLKGNGLSVSSPSETRQEEWDPQTGNSLRERPSTSCLETCSRPSCSSAPYVQGP</sequence>
<dbReference type="Pfam" id="PF00685">
    <property type="entry name" value="Sulfotransfer_1"/>
    <property type="match status" value="1"/>
</dbReference>
<dbReference type="PANTHER" id="PTHR11783">
    <property type="entry name" value="SULFOTRANSFERASE SULT"/>
    <property type="match status" value="1"/>
</dbReference>
<evidence type="ECO:0000256" key="2">
    <source>
        <dbReference type="ARBA" id="ARBA00005771"/>
    </source>
</evidence>
<dbReference type="Gene3D" id="3.40.50.300">
    <property type="entry name" value="P-loop containing nucleotide triphosphate hydrolases"/>
    <property type="match status" value="1"/>
</dbReference>
<dbReference type="AlphaFoldDB" id="A0A6P5P6U2"/>
<protein>
    <recommendedName>
        <fullName evidence="5">Sulfotransferase</fullName>
        <ecNumber evidence="5">2.8.2.-</ecNumber>
    </recommendedName>
</protein>
<keyword evidence="3" id="KW-0963">Cytoplasm</keyword>
<reference evidence="9" key="1">
    <citation type="submission" date="2025-08" db="UniProtKB">
        <authorList>
            <consortium name="RefSeq"/>
        </authorList>
    </citation>
    <scope>IDENTIFICATION</scope>
</reference>
<evidence type="ECO:0000313" key="9">
    <source>
        <dbReference type="RefSeq" id="XP_021009906.2"/>
    </source>
</evidence>
<dbReference type="RefSeq" id="XP_021009906.2">
    <property type="nucleotide sequence ID" value="XM_021154247.2"/>
</dbReference>
<evidence type="ECO:0000256" key="1">
    <source>
        <dbReference type="ARBA" id="ARBA00004496"/>
    </source>
</evidence>